<evidence type="ECO:0000313" key="3">
    <source>
        <dbReference type="Proteomes" id="UP000246402"/>
    </source>
</evidence>
<organism evidence="2 3">
    <name type="scientific">Escherichia phage RCS47</name>
    <dbReference type="NCBI Taxonomy" id="1590550"/>
    <lineage>
        <taxon>Viruses</taxon>
        <taxon>Duplodnaviria</taxon>
        <taxon>Heunggongvirae</taxon>
        <taxon>Uroviricota</taxon>
        <taxon>Caudoviricetes</taxon>
        <taxon>Punavirus</taxon>
        <taxon>Punavirus RCS47</taxon>
    </lineage>
</organism>
<name>A0A077SL53_9CAUD</name>
<feature type="coiled-coil region" evidence="1">
    <location>
        <begin position="338"/>
        <end position="370"/>
    </location>
</feature>
<gene>
    <name evidence="2" type="primary">25</name>
    <name evidence="2" type="ORF">EC725RCS47_p0080</name>
</gene>
<proteinExistence type="predicted"/>
<keyword evidence="3" id="KW-1185">Reference proteome</keyword>
<dbReference type="EMBL" id="FO818745">
    <property type="protein sequence ID" value="CDN90828.1"/>
    <property type="molecule type" value="Genomic_DNA"/>
</dbReference>
<dbReference type="Proteomes" id="UP000246402">
    <property type="component" value="Segment"/>
</dbReference>
<evidence type="ECO:0000256" key="1">
    <source>
        <dbReference type="SAM" id="Coils"/>
    </source>
</evidence>
<dbReference type="KEGG" id="vg:40101780"/>
<protein>
    <submittedName>
        <fullName evidence="2">Tail stability protein Gp25</fullName>
    </submittedName>
</protein>
<dbReference type="RefSeq" id="YP_009624931.1">
    <property type="nucleotide sequence ID" value="NC_042128.1"/>
</dbReference>
<dbReference type="GeneID" id="40101780"/>
<keyword evidence="1" id="KW-0175">Coiled coil</keyword>
<accession>A0A077SL53</accession>
<dbReference type="OrthoDB" id="3157at10239"/>
<reference evidence="2 3" key="1">
    <citation type="journal article" date="2014" name="Antimicrob. Agents Chemother.">
        <title>Characterization of a P1-Like Bacteriophage Carrying an SHV-2 Extended-Spectrum ?-Lactamase from an Escherichia coli Strain.</title>
        <authorList>
            <person name="Billard-Pomares T."/>
            <person name="Fouteau S."/>
            <person name="Jacquet M.E."/>
            <person name="Roche D."/>
            <person name="Barbe V."/>
            <person name="Castellanos M."/>
            <person name="Bouet J.Y."/>
            <person name="Cruveiller S."/>
            <person name="Medigue C."/>
            <person name="Blanco J."/>
            <person name="Clermont O."/>
            <person name="Denamur E."/>
            <person name="Branger C."/>
        </authorList>
    </citation>
    <scope>NUCLEOTIDE SEQUENCE [LARGE SCALE GENOMIC DNA]</scope>
</reference>
<sequence length="405" mass="45819">MPTEYARDNLGRYQTDGLSAKDFNKVFDLIRKQQRQNRRNARRTLTPRIMGMRNRELEAFLSLGKKKDGTYFTPEDIRSFNTSRQAHKTKFKSTVPGITYAQLVAQSTSIDIKRANNKVSDGTGIKAATFLGLKHNLALISVNASDESVHQHHRVRIRFEEWDKAVEEIAEDGAKKARIAADLCKGRVSFDCDCGRHQYWYRYMATAGNYAVAPPKEYAFPKIRNPDLTGVACKHVLHAMTRFQSPTWHKAIIIALEKAAEQVAFGDDKRKTTTYFKGELAKSLARNRTTTTDQAKAAREYELYLKSQDALGKKLRAKDSATDNVRRLLKKARTTANRKNAELKASRVREAQARAEADALKKALQTQANNLIKFFMSQGMDKAAATAQARSILETQINEARKRKG</sequence>
<evidence type="ECO:0000313" key="2">
    <source>
        <dbReference type="EMBL" id="CDN90828.1"/>
    </source>
</evidence>